<dbReference type="SUPFAM" id="SSF47413">
    <property type="entry name" value="lambda repressor-like DNA-binding domains"/>
    <property type="match status" value="1"/>
</dbReference>
<comment type="caution">
    <text evidence="3">The sequence shown here is derived from an EMBL/GenBank/DDBJ whole genome shotgun (WGS) entry which is preliminary data.</text>
</comment>
<evidence type="ECO:0000313" key="3">
    <source>
        <dbReference type="EMBL" id="REE80986.1"/>
    </source>
</evidence>
<sequence>MAKNLVGNHIRRLRFNHNEMTQQQLADKVGVTRQTIVALEKGNYSPSLELAFRIAHAFGLPLEEVFYYGEHVE</sequence>
<dbReference type="PANTHER" id="PTHR46558:SF4">
    <property type="entry name" value="DNA-BIDING PHAGE PROTEIN"/>
    <property type="match status" value="1"/>
</dbReference>
<dbReference type="InterPro" id="IPR001387">
    <property type="entry name" value="Cro/C1-type_HTH"/>
</dbReference>
<keyword evidence="1" id="KW-0238">DNA-binding</keyword>
<reference evidence="3 4" key="1">
    <citation type="submission" date="2018-08" db="EMBL/GenBank/DDBJ databases">
        <title>Genomic Encyclopedia of Type Strains, Phase III (KMG-III): the genomes of soil and plant-associated and newly described type strains.</title>
        <authorList>
            <person name="Whitman W."/>
        </authorList>
    </citation>
    <scope>NUCLEOTIDE SEQUENCE [LARGE SCALE GENOMIC DNA]</scope>
    <source>
        <strain evidence="3 4">CGMCC 1.10966</strain>
    </source>
</reference>
<dbReference type="PANTHER" id="PTHR46558">
    <property type="entry name" value="TRACRIPTIONAL REGULATORY PROTEIN-RELATED-RELATED"/>
    <property type="match status" value="1"/>
</dbReference>
<feature type="domain" description="HTH cro/C1-type" evidence="2">
    <location>
        <begin position="10"/>
        <end position="65"/>
    </location>
</feature>
<dbReference type="InterPro" id="IPR010982">
    <property type="entry name" value="Lambda_DNA-bd_dom_sf"/>
</dbReference>
<dbReference type="CDD" id="cd00093">
    <property type="entry name" value="HTH_XRE"/>
    <property type="match status" value="1"/>
</dbReference>
<dbReference type="OrthoDB" id="9808239at2"/>
<dbReference type="AlphaFoldDB" id="A0A3D9RV60"/>
<dbReference type="Proteomes" id="UP000256304">
    <property type="component" value="Unassembled WGS sequence"/>
</dbReference>
<dbReference type="RefSeq" id="WP_116190245.1">
    <property type="nucleotide sequence ID" value="NZ_QTTN01000020.1"/>
</dbReference>
<evidence type="ECO:0000256" key="1">
    <source>
        <dbReference type="ARBA" id="ARBA00023125"/>
    </source>
</evidence>
<dbReference type="GO" id="GO:0003677">
    <property type="term" value="F:DNA binding"/>
    <property type="evidence" value="ECO:0007669"/>
    <property type="project" value="UniProtKB-KW"/>
</dbReference>
<dbReference type="SMART" id="SM00530">
    <property type="entry name" value="HTH_XRE"/>
    <property type="match status" value="1"/>
</dbReference>
<dbReference type="Gene3D" id="1.10.260.40">
    <property type="entry name" value="lambda repressor-like DNA-binding domains"/>
    <property type="match status" value="1"/>
</dbReference>
<protein>
    <submittedName>
        <fullName evidence="3">Putative transcriptional regulator</fullName>
    </submittedName>
</protein>
<keyword evidence="4" id="KW-1185">Reference proteome</keyword>
<dbReference type="Pfam" id="PF01381">
    <property type="entry name" value="HTH_3"/>
    <property type="match status" value="1"/>
</dbReference>
<organism evidence="3 4">
    <name type="scientific">Paenibacillus taihuensis</name>
    <dbReference type="NCBI Taxonomy" id="1156355"/>
    <lineage>
        <taxon>Bacteria</taxon>
        <taxon>Bacillati</taxon>
        <taxon>Bacillota</taxon>
        <taxon>Bacilli</taxon>
        <taxon>Bacillales</taxon>
        <taxon>Paenibacillaceae</taxon>
        <taxon>Paenibacillus</taxon>
    </lineage>
</organism>
<evidence type="ECO:0000313" key="4">
    <source>
        <dbReference type="Proteomes" id="UP000256304"/>
    </source>
</evidence>
<dbReference type="PROSITE" id="PS50943">
    <property type="entry name" value="HTH_CROC1"/>
    <property type="match status" value="1"/>
</dbReference>
<name>A0A3D9RV60_9BACL</name>
<dbReference type="EMBL" id="QTTN01000020">
    <property type="protein sequence ID" value="REE80986.1"/>
    <property type="molecule type" value="Genomic_DNA"/>
</dbReference>
<evidence type="ECO:0000259" key="2">
    <source>
        <dbReference type="PROSITE" id="PS50943"/>
    </source>
</evidence>
<accession>A0A3D9RV60</accession>
<proteinExistence type="predicted"/>
<gene>
    <name evidence="3" type="ORF">A8990_12032</name>
</gene>